<dbReference type="Proteomes" id="UP000243626">
    <property type="component" value="Chromosome"/>
</dbReference>
<feature type="binding site" evidence="5">
    <location>
        <begin position="34"/>
        <end position="36"/>
    </location>
    <ligand>
        <name>3-dehydroquinate</name>
        <dbReference type="ChEBI" id="CHEBI:32364"/>
    </ligand>
</feature>
<gene>
    <name evidence="5 6" type="primary">aroD</name>
    <name evidence="6" type="ORF">CJ229_008085</name>
</gene>
<dbReference type="GO" id="GO:0008652">
    <property type="term" value="P:amino acid biosynthetic process"/>
    <property type="evidence" value="ECO:0007669"/>
    <property type="project" value="UniProtKB-KW"/>
</dbReference>
<feature type="active site" description="Proton donor/acceptor" evidence="5">
    <location>
        <position position="122"/>
    </location>
</feature>
<dbReference type="EC" id="4.2.1.10" evidence="5"/>
<proteinExistence type="inferred from homology"/>
<feature type="binding site" evidence="5">
    <location>
        <position position="214"/>
    </location>
    <ligand>
        <name>3-dehydroquinate</name>
        <dbReference type="ChEBI" id="CHEBI:32364"/>
    </ligand>
</feature>
<comment type="function">
    <text evidence="5">Involved in the third step of the chorismate pathway, which leads to the biosynthesis of aromatic amino acids. Catalyzes the cis-dehydration of 3-dehydroquinate (DHQ) and introduces the first double bond of the aromatic ring to yield 3-dehydroshikimate.</text>
</comment>
<organism evidence="6 7">
    <name type="scientific">Nosocomiicoccus massiliensis</name>
    <dbReference type="NCBI Taxonomy" id="1232430"/>
    <lineage>
        <taxon>Bacteria</taxon>
        <taxon>Bacillati</taxon>
        <taxon>Bacillota</taxon>
        <taxon>Bacilli</taxon>
        <taxon>Bacillales</taxon>
        <taxon>Staphylococcaceae</taxon>
        <taxon>Nosocomiicoccus</taxon>
    </lineage>
</organism>
<dbReference type="GO" id="GO:0009423">
    <property type="term" value="P:chorismate biosynthetic process"/>
    <property type="evidence" value="ECO:0007669"/>
    <property type="project" value="UniProtKB-UniRule"/>
</dbReference>
<dbReference type="EMBL" id="CP136964">
    <property type="protein sequence ID" value="WOS96032.1"/>
    <property type="molecule type" value="Genomic_DNA"/>
</dbReference>
<dbReference type="InterPro" id="IPR001381">
    <property type="entry name" value="DHquinase_I"/>
</dbReference>
<evidence type="ECO:0000256" key="5">
    <source>
        <dbReference type="HAMAP-Rule" id="MF_00214"/>
    </source>
</evidence>
<keyword evidence="2 5" id="KW-0057">Aromatic amino acid biosynthesis</keyword>
<dbReference type="NCBIfam" id="TIGR01093">
    <property type="entry name" value="aroD"/>
    <property type="match status" value="1"/>
</dbReference>
<dbReference type="InterPro" id="IPR050146">
    <property type="entry name" value="Type-I_3-dehydroquinase"/>
</dbReference>
<dbReference type="PANTHER" id="PTHR43699">
    <property type="entry name" value="3-DEHYDROQUINATE DEHYDRATASE"/>
    <property type="match status" value="1"/>
</dbReference>
<dbReference type="Gene3D" id="3.20.20.70">
    <property type="entry name" value="Aldolase class I"/>
    <property type="match status" value="1"/>
</dbReference>
<dbReference type="RefSeq" id="WP_102167716.1">
    <property type="nucleotide sequence ID" value="NZ_CP136964.1"/>
</dbReference>
<dbReference type="AlphaFoldDB" id="A0AAF0YMQ9"/>
<accession>A0AAF0YMQ9</accession>
<comment type="caution">
    <text evidence="5">Lacks conserved residue(s) required for the propagation of feature annotation.</text>
</comment>
<dbReference type="CDD" id="cd00502">
    <property type="entry name" value="DHQase_I"/>
    <property type="match status" value="1"/>
</dbReference>
<evidence type="ECO:0000256" key="2">
    <source>
        <dbReference type="ARBA" id="ARBA00023141"/>
    </source>
</evidence>
<dbReference type="Pfam" id="PF01487">
    <property type="entry name" value="DHquinase_I"/>
    <property type="match status" value="1"/>
</dbReference>
<dbReference type="InterPro" id="IPR013785">
    <property type="entry name" value="Aldolase_TIM"/>
</dbReference>
<comment type="catalytic activity">
    <reaction evidence="1 5">
        <text>3-dehydroquinate = 3-dehydroshikimate + H2O</text>
        <dbReference type="Rhea" id="RHEA:21096"/>
        <dbReference type="ChEBI" id="CHEBI:15377"/>
        <dbReference type="ChEBI" id="CHEBI:16630"/>
        <dbReference type="ChEBI" id="CHEBI:32364"/>
        <dbReference type="EC" id="4.2.1.10"/>
    </reaction>
</comment>
<protein>
    <recommendedName>
        <fullName evidence="5">3-dehydroquinate dehydratase</fullName>
        <shortName evidence="5">3-dehydroquinase</shortName>
        <ecNumber evidence="5">4.2.1.10</ecNumber>
    </recommendedName>
    <alternativeName>
        <fullName evidence="5">Type I DHQase</fullName>
    </alternativeName>
    <alternativeName>
        <fullName evidence="5">Type I dehydroquinase</fullName>
        <shortName evidence="5">DHQ1</shortName>
    </alternativeName>
</protein>
<keyword evidence="7" id="KW-1185">Reference proteome</keyword>
<feature type="binding site" evidence="5">
    <location>
        <position position="191"/>
    </location>
    <ligand>
        <name>3-dehydroquinate</name>
        <dbReference type="ChEBI" id="CHEBI:32364"/>
    </ligand>
</feature>
<keyword evidence="4 5" id="KW-0704">Schiff base</keyword>
<reference evidence="7" key="1">
    <citation type="submission" date="2017-09" db="EMBL/GenBank/DDBJ databases">
        <title>Bacterial strain isolated from the female urinary microbiota.</title>
        <authorList>
            <person name="Thomas-White K."/>
            <person name="Kumar N."/>
            <person name="Forster S."/>
            <person name="Putonti C."/>
            <person name="Lawley T."/>
            <person name="Wolfe A.J."/>
        </authorList>
    </citation>
    <scope>NUCLEOTIDE SEQUENCE [LARGE SCALE GENOMIC DNA]</scope>
    <source>
        <strain evidence="7">UMB0959</strain>
    </source>
</reference>
<comment type="similarity">
    <text evidence="5">Belongs to the type-I 3-dehydroquinase family.</text>
</comment>
<dbReference type="GO" id="GO:0009073">
    <property type="term" value="P:aromatic amino acid family biosynthetic process"/>
    <property type="evidence" value="ECO:0007669"/>
    <property type="project" value="UniProtKB-KW"/>
</dbReference>
<feature type="binding site" evidence="5">
    <location>
        <position position="65"/>
    </location>
    <ligand>
        <name>3-dehydroquinate</name>
        <dbReference type="ChEBI" id="CHEBI:32364"/>
    </ligand>
</feature>
<feature type="active site" description="Schiff-base intermediate with substrate" evidence="5">
    <location>
        <position position="149"/>
    </location>
</feature>
<evidence type="ECO:0000256" key="1">
    <source>
        <dbReference type="ARBA" id="ARBA00001864"/>
    </source>
</evidence>
<comment type="subunit">
    <text evidence="5">Homodimer.</text>
</comment>
<keyword evidence="3 5" id="KW-0456">Lyase</keyword>
<dbReference type="GO" id="GO:0003855">
    <property type="term" value="F:3-dehydroquinate dehydratase activity"/>
    <property type="evidence" value="ECO:0007669"/>
    <property type="project" value="UniProtKB-UniRule"/>
</dbReference>
<dbReference type="KEGG" id="nmy:CJ229_008085"/>
<evidence type="ECO:0000313" key="6">
    <source>
        <dbReference type="EMBL" id="WOS96032.1"/>
    </source>
</evidence>
<keyword evidence="5" id="KW-0028">Amino-acid biosynthesis</keyword>
<evidence type="ECO:0000256" key="3">
    <source>
        <dbReference type="ARBA" id="ARBA00023239"/>
    </source>
</evidence>
<comment type="pathway">
    <text evidence="5">Metabolic intermediate biosynthesis; chorismate biosynthesis; chorismate from D-erythrose 4-phosphate and phosphoenolpyruvate: step 3/7.</text>
</comment>
<name>A0AAF0YMQ9_9STAP</name>
<dbReference type="GO" id="GO:0046279">
    <property type="term" value="P:3,4-dihydroxybenzoate biosynthetic process"/>
    <property type="evidence" value="ECO:0007669"/>
    <property type="project" value="TreeGrafter"/>
</dbReference>
<dbReference type="HAMAP" id="MF_00214">
    <property type="entry name" value="AroD"/>
    <property type="match status" value="1"/>
</dbReference>
<sequence>MTEIVVTLSSRNLTELQQELKDLHHARDDFDILEFRGDYFEDDEEIIDALYGLRELNKRILYTYRTESEGGYGSDDDYVSHIKYISAHAPLDILDIQYNSYREAAFISHIKSRSIEVLFSHHDFLKTPDEKTVQSIIDGMYESFADYCKVAYMPSHNEDVELLFELLKENKEKYGNMIIIIAMGERGKITRVAKEPYNSAFTYGCLKTPQAPGQVEIKMLREVYKHNE</sequence>
<evidence type="ECO:0000256" key="4">
    <source>
        <dbReference type="ARBA" id="ARBA00023270"/>
    </source>
</evidence>
<evidence type="ECO:0000313" key="7">
    <source>
        <dbReference type="Proteomes" id="UP000243626"/>
    </source>
</evidence>
<dbReference type="PANTHER" id="PTHR43699:SF1">
    <property type="entry name" value="3-DEHYDROQUINATE DEHYDRATASE"/>
    <property type="match status" value="1"/>
</dbReference>
<dbReference type="SUPFAM" id="SSF51569">
    <property type="entry name" value="Aldolase"/>
    <property type="match status" value="1"/>
</dbReference>